<reference evidence="1" key="1">
    <citation type="journal article" date="2022" name="bioRxiv">
        <title>Sequencing and chromosome-scale assembly of the giantPleurodeles waltlgenome.</title>
        <authorList>
            <person name="Brown T."/>
            <person name="Elewa A."/>
            <person name="Iarovenko S."/>
            <person name="Subramanian E."/>
            <person name="Araus A.J."/>
            <person name="Petzold A."/>
            <person name="Susuki M."/>
            <person name="Suzuki K.-i.T."/>
            <person name="Hayashi T."/>
            <person name="Toyoda A."/>
            <person name="Oliveira C."/>
            <person name="Osipova E."/>
            <person name="Leigh N.D."/>
            <person name="Simon A."/>
            <person name="Yun M.H."/>
        </authorList>
    </citation>
    <scope>NUCLEOTIDE SEQUENCE</scope>
    <source>
        <strain evidence="1">20211129_DDA</strain>
        <tissue evidence="1">Liver</tissue>
    </source>
</reference>
<organism evidence="1 2">
    <name type="scientific">Pleurodeles waltl</name>
    <name type="common">Iberian ribbed newt</name>
    <dbReference type="NCBI Taxonomy" id="8319"/>
    <lineage>
        <taxon>Eukaryota</taxon>
        <taxon>Metazoa</taxon>
        <taxon>Chordata</taxon>
        <taxon>Craniata</taxon>
        <taxon>Vertebrata</taxon>
        <taxon>Euteleostomi</taxon>
        <taxon>Amphibia</taxon>
        <taxon>Batrachia</taxon>
        <taxon>Caudata</taxon>
        <taxon>Salamandroidea</taxon>
        <taxon>Salamandridae</taxon>
        <taxon>Pleurodelinae</taxon>
        <taxon>Pleurodeles</taxon>
    </lineage>
</organism>
<protein>
    <submittedName>
        <fullName evidence="1">Uncharacterized protein</fullName>
    </submittedName>
</protein>
<keyword evidence="2" id="KW-1185">Reference proteome</keyword>
<gene>
    <name evidence="1" type="ORF">NDU88_001688</name>
</gene>
<dbReference type="EMBL" id="JANPWB010000008">
    <property type="protein sequence ID" value="KAJ1161201.1"/>
    <property type="molecule type" value="Genomic_DNA"/>
</dbReference>
<dbReference type="Proteomes" id="UP001066276">
    <property type="component" value="Chromosome 4_2"/>
</dbReference>
<name>A0AAV7SBI8_PLEWA</name>
<accession>A0AAV7SBI8</accession>
<dbReference type="AlphaFoldDB" id="A0AAV7SBI8"/>
<comment type="caution">
    <text evidence="1">The sequence shown here is derived from an EMBL/GenBank/DDBJ whole genome shotgun (WGS) entry which is preliminary data.</text>
</comment>
<evidence type="ECO:0000313" key="1">
    <source>
        <dbReference type="EMBL" id="KAJ1161201.1"/>
    </source>
</evidence>
<proteinExistence type="predicted"/>
<evidence type="ECO:0000313" key="2">
    <source>
        <dbReference type="Proteomes" id="UP001066276"/>
    </source>
</evidence>
<sequence length="80" mass="9167">MNLTPNMIQEDIQNQQDQLGYIQCLTMQFPQYPTLTRLGSQVRLSEAFPCQRDIQGVDQELPLSQDDEIASDLGLLRSLR</sequence>